<accession>A0A0J6WLT2</accession>
<dbReference type="EMBL" id="JYNL01000009">
    <property type="protein sequence ID" value="KMO82692.1"/>
    <property type="molecule type" value="Genomic_DNA"/>
</dbReference>
<dbReference type="PATRIC" id="fig|37916.4.peg.1208"/>
<dbReference type="STRING" id="37916.MCHLDSM_01315"/>
<comment type="caution">
    <text evidence="1">The sequence shown here is derived from an EMBL/GenBank/DDBJ whole genome shotgun (WGS) entry which is preliminary data.</text>
</comment>
<protein>
    <submittedName>
        <fullName evidence="1">Uncharacterized protein</fullName>
    </submittedName>
</protein>
<reference evidence="1 2" key="1">
    <citation type="journal article" date="2015" name="Genome Biol. Evol.">
        <title>Characterization of Three Mycobacterium spp. with Potential Use in Bioremediation by Genome Sequencing and Comparative Genomics.</title>
        <authorList>
            <person name="Das S."/>
            <person name="Pettersson B.M."/>
            <person name="Behra P.R."/>
            <person name="Ramesh M."/>
            <person name="Dasgupta S."/>
            <person name="Bhattacharya A."/>
            <person name="Kirsebom L.A."/>
        </authorList>
    </citation>
    <scope>NUCLEOTIDE SEQUENCE [LARGE SCALE GENOMIC DNA]</scope>
    <source>
        <strain evidence="1 2">DSM 43826</strain>
    </source>
</reference>
<proteinExistence type="predicted"/>
<organism evidence="1 2">
    <name type="scientific">Mycolicibacterium chlorophenolicum</name>
    <dbReference type="NCBI Taxonomy" id="37916"/>
    <lineage>
        <taxon>Bacteria</taxon>
        <taxon>Bacillati</taxon>
        <taxon>Actinomycetota</taxon>
        <taxon>Actinomycetes</taxon>
        <taxon>Mycobacteriales</taxon>
        <taxon>Mycobacteriaceae</taxon>
        <taxon>Mycolicibacterium</taxon>
    </lineage>
</organism>
<keyword evidence="2" id="KW-1185">Reference proteome</keyword>
<name>A0A0J6WLT2_9MYCO</name>
<gene>
    <name evidence="1" type="ORF">MCHLDSM_01315</name>
</gene>
<sequence>MSVGLLRRDTGANHLGVVGCPNRSSARRRQYGEAVDNDDAIVTAARSAELGDSVVEQLVNSWYSGADLAAARNAVGLSIHELTTVVRVDGENYKAREADTKDVQAHLVAELTAMNAFVTGLADQLAAAVPAAGVVVLEAVPDQASFEAVFPLAKTRRDGVPYPVGLQHNAVGRVACELQRQGRTVEVHRGSRRADLLVRRRAVGLSGKEAALLFGLNEKTYLLGEQGKKPLSRVLAELQAVEDFIAAEAANVRVVDVGNIKAVLMGGGDAGTRARRAAAAVTLRDQKPYPASVHYAAAGRAAQGLRDAGHDVRVVIPAR</sequence>
<dbReference type="SMR" id="A0A0J6WLT2"/>
<dbReference type="Proteomes" id="UP000036513">
    <property type="component" value="Unassembled WGS sequence"/>
</dbReference>
<dbReference type="AlphaFoldDB" id="A0A0J6WLT2"/>
<dbReference type="PROSITE" id="PS51257">
    <property type="entry name" value="PROKAR_LIPOPROTEIN"/>
    <property type="match status" value="1"/>
</dbReference>
<evidence type="ECO:0000313" key="2">
    <source>
        <dbReference type="Proteomes" id="UP000036513"/>
    </source>
</evidence>
<evidence type="ECO:0000313" key="1">
    <source>
        <dbReference type="EMBL" id="KMO82692.1"/>
    </source>
</evidence>